<gene>
    <name evidence="1" type="ORF">AbSZ3_33</name>
</gene>
<organism evidence="1 2">
    <name type="scientific">Acinetobacter phage Ab_SZ3</name>
    <dbReference type="NCBI Taxonomy" id="2781361"/>
    <lineage>
        <taxon>Viruses</taxon>
        <taxon>Duplodnaviria</taxon>
        <taxon>Heunggongvirae</taxon>
        <taxon>Uroviricota</taxon>
        <taxon>Caudoviricetes</taxon>
        <taxon>Lokivirus</taxon>
        <taxon>Lokivirus IMEAB3</taxon>
    </lineage>
</organism>
<reference evidence="1" key="1">
    <citation type="submission" date="2020-10" db="EMBL/GenBank/DDBJ databases">
        <title>Clinical experience of personalized bacteriophage therapy in a case of hospital-acquired pneumonia with carbapenem-resistant Acinetobacter baumannii.</title>
        <authorList>
            <person name="Tan X."/>
            <person name="Ma Y."/>
        </authorList>
    </citation>
    <scope>NUCLEOTIDE SEQUENCE</scope>
</reference>
<dbReference type="Proteomes" id="UP000663632">
    <property type="component" value="Segment"/>
</dbReference>
<evidence type="ECO:0000313" key="2">
    <source>
        <dbReference type="Proteomes" id="UP000663632"/>
    </source>
</evidence>
<evidence type="ECO:0000313" key="1">
    <source>
        <dbReference type="EMBL" id="QPB10398.1"/>
    </source>
</evidence>
<accession>A0A873WEV7</accession>
<dbReference type="EMBL" id="MW151244">
    <property type="protein sequence ID" value="QPB10398.1"/>
    <property type="molecule type" value="Genomic_DNA"/>
</dbReference>
<sequence>MNTLFNQMLSALDDVKNGNMEGVGFLQTAIVALDNLNDIVFEHVNKMPNSVQILLDKKTDGKFGQMARIAHAFACDCEDAQKMREEYLQEVNSEMGKATSDEGIVEMLESIFGKDNVKVMVTSLDELIKSDPKDIAEKIFGENKPKFH</sequence>
<protein>
    <submittedName>
        <fullName evidence="1">Uncharacterized protein</fullName>
    </submittedName>
</protein>
<proteinExistence type="predicted"/>
<name>A0A873WEV7_9CAUD</name>